<organism evidence="2 3">
    <name type="scientific">Actinomyces ruminis</name>
    <dbReference type="NCBI Taxonomy" id="1937003"/>
    <lineage>
        <taxon>Bacteria</taxon>
        <taxon>Bacillati</taxon>
        <taxon>Actinomycetota</taxon>
        <taxon>Actinomycetes</taxon>
        <taxon>Actinomycetales</taxon>
        <taxon>Actinomycetaceae</taxon>
        <taxon>Actinomyces</taxon>
    </lineage>
</organism>
<proteinExistence type="predicted"/>
<evidence type="ECO:0000256" key="1">
    <source>
        <dbReference type="SAM" id="MobiDB-lite"/>
    </source>
</evidence>
<gene>
    <name evidence="2" type="ORF">BW737_008025</name>
</gene>
<feature type="compositionally biased region" description="Gly residues" evidence="1">
    <location>
        <begin position="42"/>
        <end position="52"/>
    </location>
</feature>
<comment type="caution">
    <text evidence="2">The sequence shown here is derived from an EMBL/GenBank/DDBJ whole genome shotgun (WGS) entry which is preliminary data.</text>
</comment>
<protein>
    <submittedName>
        <fullName evidence="2">Uncharacterized protein</fullName>
    </submittedName>
</protein>
<dbReference type="Proteomes" id="UP000194577">
    <property type="component" value="Unassembled WGS sequence"/>
</dbReference>
<name>A0ABX4MF84_9ACTO</name>
<feature type="region of interest" description="Disordered" evidence="1">
    <location>
        <begin position="64"/>
        <end position="84"/>
    </location>
</feature>
<reference evidence="2 3" key="1">
    <citation type="submission" date="2017-10" db="EMBL/GenBank/DDBJ databases">
        <title>Draft genome sequence of cellulolytic Actinomyces sp CtC72 isolated from cattle rumen fluid.</title>
        <authorList>
            <person name="Joshi A.J."/>
            <person name="Vasudevan G."/>
            <person name="Lanjekar V.B."/>
            <person name="Hivarkar S."/>
            <person name="Engineer A."/>
            <person name="Pore S.D."/>
            <person name="Dhakephalkar P.K."/>
            <person name="Dagar S."/>
        </authorList>
    </citation>
    <scope>NUCLEOTIDE SEQUENCE [LARGE SCALE GENOMIC DNA]</scope>
    <source>
        <strain evidence="3">CtC72</strain>
    </source>
</reference>
<accession>A0ABX4MF84</accession>
<feature type="region of interest" description="Disordered" evidence="1">
    <location>
        <begin position="20"/>
        <end position="52"/>
    </location>
</feature>
<evidence type="ECO:0000313" key="3">
    <source>
        <dbReference type="Proteomes" id="UP000194577"/>
    </source>
</evidence>
<evidence type="ECO:0000313" key="2">
    <source>
        <dbReference type="EMBL" id="PHP52779.1"/>
    </source>
</evidence>
<keyword evidence="3" id="KW-1185">Reference proteome</keyword>
<dbReference type="EMBL" id="MTPX02000041">
    <property type="protein sequence ID" value="PHP52779.1"/>
    <property type="molecule type" value="Genomic_DNA"/>
</dbReference>
<sequence length="84" mass="8128">MPGLWDAWLMARAPAPMAVIRPPARRPRRNSAVPLAATAGKPGPGVGGGGSSVCGVDGGASLGLDGGGEMSAAGSSDSAEGRMI</sequence>